<evidence type="ECO:0000313" key="1">
    <source>
        <dbReference type="EMBL" id="KAK5084663.1"/>
    </source>
</evidence>
<name>A0AAN7SYC4_9EURO</name>
<sequence length="100" mass="11118">MESAKNYYNKQYENWVPWLEDKYLAWFGQNKTSYVAQDNLDKTKITGDKNVDAIQDGVNKGVTGQFEKGGALEGVGNLASTEVFTRSERGGKNDKGSFGL</sequence>
<proteinExistence type="predicted"/>
<dbReference type="EMBL" id="JAVRRJ010000005">
    <property type="protein sequence ID" value="KAK5084663.1"/>
    <property type="molecule type" value="Genomic_DNA"/>
</dbReference>
<comment type="caution">
    <text evidence="1">The sequence shown here is derived from an EMBL/GenBank/DDBJ whole genome shotgun (WGS) entry which is preliminary data.</text>
</comment>
<keyword evidence="2" id="KW-1185">Reference proteome</keyword>
<dbReference type="AlphaFoldDB" id="A0AAN7SYC4"/>
<organism evidence="1 2">
    <name type="scientific">Lithohypha guttulata</name>
    <dbReference type="NCBI Taxonomy" id="1690604"/>
    <lineage>
        <taxon>Eukaryota</taxon>
        <taxon>Fungi</taxon>
        <taxon>Dikarya</taxon>
        <taxon>Ascomycota</taxon>
        <taxon>Pezizomycotina</taxon>
        <taxon>Eurotiomycetes</taxon>
        <taxon>Chaetothyriomycetidae</taxon>
        <taxon>Chaetothyriales</taxon>
        <taxon>Trichomeriaceae</taxon>
        <taxon>Lithohypha</taxon>
    </lineage>
</organism>
<dbReference type="Proteomes" id="UP001309876">
    <property type="component" value="Unassembled WGS sequence"/>
</dbReference>
<evidence type="ECO:0000313" key="2">
    <source>
        <dbReference type="Proteomes" id="UP001309876"/>
    </source>
</evidence>
<gene>
    <name evidence="1" type="ORF">LTR05_005741</name>
</gene>
<reference evidence="1 2" key="1">
    <citation type="submission" date="2023-08" db="EMBL/GenBank/DDBJ databases">
        <title>Black Yeasts Isolated from many extreme environments.</title>
        <authorList>
            <person name="Coleine C."/>
            <person name="Stajich J.E."/>
            <person name="Selbmann L."/>
        </authorList>
    </citation>
    <scope>NUCLEOTIDE SEQUENCE [LARGE SCALE GENOMIC DNA]</scope>
    <source>
        <strain evidence="1 2">CCFEE 5910</strain>
    </source>
</reference>
<protein>
    <submittedName>
        <fullName evidence="1">Uncharacterized protein</fullName>
    </submittedName>
</protein>
<accession>A0AAN7SYC4</accession>